<feature type="transmembrane region" description="Helical" evidence="6">
    <location>
        <begin position="334"/>
        <end position="354"/>
    </location>
</feature>
<dbReference type="PANTHER" id="PTHR30250:SF28">
    <property type="entry name" value="POLYSACCHARIDE BIOSYNTHESIS PROTEIN"/>
    <property type="match status" value="1"/>
</dbReference>
<evidence type="ECO:0000256" key="1">
    <source>
        <dbReference type="ARBA" id="ARBA00004651"/>
    </source>
</evidence>
<feature type="transmembrane region" description="Helical" evidence="6">
    <location>
        <begin position="366"/>
        <end position="384"/>
    </location>
</feature>
<comment type="subcellular location">
    <subcellularLocation>
        <location evidence="1">Cell membrane</location>
        <topology evidence="1">Multi-pass membrane protein</topology>
    </subcellularLocation>
</comment>
<dbReference type="Proteomes" id="UP000611629">
    <property type="component" value="Unassembled WGS sequence"/>
</dbReference>
<dbReference type="AlphaFoldDB" id="A0A974GWH9"/>
<dbReference type="InterPro" id="IPR050833">
    <property type="entry name" value="Poly_Biosynth_Transport"/>
</dbReference>
<feature type="transmembrane region" description="Helical" evidence="6">
    <location>
        <begin position="80"/>
        <end position="106"/>
    </location>
</feature>
<dbReference type="GO" id="GO:0005886">
    <property type="term" value="C:plasma membrane"/>
    <property type="evidence" value="ECO:0007669"/>
    <property type="project" value="UniProtKB-SubCell"/>
</dbReference>
<dbReference type="EMBL" id="JACBNQ010000010">
    <property type="protein sequence ID" value="NYB74512.1"/>
    <property type="molecule type" value="Genomic_DNA"/>
</dbReference>
<dbReference type="PANTHER" id="PTHR30250">
    <property type="entry name" value="PST FAMILY PREDICTED COLANIC ACID TRANSPORTER"/>
    <property type="match status" value="1"/>
</dbReference>
<proteinExistence type="predicted"/>
<feature type="transmembrane region" description="Helical" evidence="6">
    <location>
        <begin position="121"/>
        <end position="143"/>
    </location>
</feature>
<evidence type="ECO:0000256" key="4">
    <source>
        <dbReference type="ARBA" id="ARBA00022989"/>
    </source>
</evidence>
<organism evidence="7 8">
    <name type="scientific">Sedimentibacter hydroxybenzoicus DSM 7310</name>
    <dbReference type="NCBI Taxonomy" id="1123245"/>
    <lineage>
        <taxon>Bacteria</taxon>
        <taxon>Bacillati</taxon>
        <taxon>Bacillota</taxon>
        <taxon>Tissierellia</taxon>
        <taxon>Sedimentibacter</taxon>
    </lineage>
</organism>
<feature type="transmembrane region" description="Helical" evidence="6">
    <location>
        <begin position="396"/>
        <end position="414"/>
    </location>
</feature>
<protein>
    <submittedName>
        <fullName evidence="7">Oligosaccharide flippase family protein</fullName>
    </submittedName>
</protein>
<keyword evidence="5 6" id="KW-0472">Membrane</keyword>
<evidence type="ECO:0000256" key="6">
    <source>
        <dbReference type="SAM" id="Phobius"/>
    </source>
</evidence>
<sequence>MNKYKKILQNNLIKGFLMISGGTAFVQVFNMLLSPVITRIYTPEEFGILTLYTSVMSILIVLGSFYYESAIPIAETEEKAINVLSLCVLILVAVVLFISITLYFLGANILGLINANALTNYWYLIPIGVFTVGLYNILMKWALRERNYKSIFRSKISQSITGNLIKILLGVLNFGPLGLLLGNISNQSAGVTVLSLNILKRSLIKFVNLKEMLWCAKRYINFFWYSLPNAVILSFTTQIPVFFLTAIYGSEIVGYYGLANSIIKLPVSLIGISIGEVFYAEAAATGKKDPNGLKELSNKLLKKIILLGSIPFLILGIGGAQIFSFVFGSNWYDAGVYAQMLSLGVFSNLIFHPISRIYGVFEKQRLKLLIDLGRFGSITVGFILSNRLGLQPNIAVLVYSIITMTFYFITYIFAQRIMEEK</sequence>
<evidence type="ECO:0000313" key="8">
    <source>
        <dbReference type="Proteomes" id="UP000611629"/>
    </source>
</evidence>
<feature type="transmembrane region" description="Helical" evidence="6">
    <location>
        <begin position="230"/>
        <end position="250"/>
    </location>
</feature>
<keyword evidence="8" id="KW-1185">Reference proteome</keyword>
<name>A0A974GWH9_SEDHY</name>
<feature type="transmembrane region" description="Helical" evidence="6">
    <location>
        <begin position="12"/>
        <end position="34"/>
    </location>
</feature>
<dbReference type="Pfam" id="PF13440">
    <property type="entry name" value="Polysacc_synt_3"/>
    <property type="match status" value="1"/>
</dbReference>
<comment type="caution">
    <text evidence="7">The sequence shown here is derived from an EMBL/GenBank/DDBJ whole genome shotgun (WGS) entry which is preliminary data.</text>
</comment>
<keyword evidence="4 6" id="KW-1133">Transmembrane helix</keyword>
<evidence type="ECO:0000256" key="2">
    <source>
        <dbReference type="ARBA" id="ARBA00022475"/>
    </source>
</evidence>
<evidence type="ECO:0000256" key="5">
    <source>
        <dbReference type="ARBA" id="ARBA00023136"/>
    </source>
</evidence>
<keyword evidence="3 6" id="KW-0812">Transmembrane</keyword>
<evidence type="ECO:0000256" key="3">
    <source>
        <dbReference type="ARBA" id="ARBA00022692"/>
    </source>
</evidence>
<feature type="transmembrane region" description="Helical" evidence="6">
    <location>
        <begin position="262"/>
        <end position="283"/>
    </location>
</feature>
<reference evidence="7" key="1">
    <citation type="submission" date="2020-07" db="EMBL/GenBank/DDBJ databases">
        <title>Genomic analysis of a strain of Sedimentibacter Hydroxybenzoicus DSM7310.</title>
        <authorList>
            <person name="Ma S."/>
        </authorList>
    </citation>
    <scope>NUCLEOTIDE SEQUENCE</scope>
    <source>
        <strain evidence="7">DSM 7310</strain>
    </source>
</reference>
<dbReference type="RefSeq" id="WP_179238221.1">
    <property type="nucleotide sequence ID" value="NZ_JACBNQ010000010.1"/>
</dbReference>
<keyword evidence="2" id="KW-1003">Cell membrane</keyword>
<feature type="transmembrane region" description="Helical" evidence="6">
    <location>
        <begin position="46"/>
        <end position="68"/>
    </location>
</feature>
<accession>A0A974GWH9</accession>
<evidence type="ECO:0000313" key="7">
    <source>
        <dbReference type="EMBL" id="NYB74512.1"/>
    </source>
</evidence>
<feature type="transmembrane region" description="Helical" evidence="6">
    <location>
        <begin position="304"/>
        <end position="328"/>
    </location>
</feature>
<gene>
    <name evidence="7" type="ORF">HZF24_10230</name>
</gene>